<evidence type="ECO:0000256" key="7">
    <source>
        <dbReference type="ARBA" id="ARBA00023004"/>
    </source>
</evidence>
<gene>
    <name evidence="13" type="primary">CYP736A249</name>
</gene>
<accession>A0A7L7RB81</accession>
<dbReference type="PROSITE" id="PS00086">
    <property type="entry name" value="CYTOCHROME_P450"/>
    <property type="match status" value="1"/>
</dbReference>
<dbReference type="GO" id="GO:0004497">
    <property type="term" value="F:monooxygenase activity"/>
    <property type="evidence" value="ECO:0007669"/>
    <property type="project" value="UniProtKB-KW"/>
</dbReference>
<keyword evidence="12" id="KW-0732">Signal</keyword>
<dbReference type="CDD" id="cd11072">
    <property type="entry name" value="CYP71-like"/>
    <property type="match status" value="1"/>
</dbReference>
<evidence type="ECO:0000256" key="11">
    <source>
        <dbReference type="RuleBase" id="RU000461"/>
    </source>
</evidence>
<reference evidence="13" key="1">
    <citation type="journal article" date="2020" name="Genome">
        <title>Transcriptome-wide identification and characterization of cytochrome P450s from Nothapodytes nimmoniana and their phylogenomic analysis revealed candidate cytochrome P450s involved in camptothecin biosynthetic pathway.</title>
        <authorList>
            <person name="Godbole R.C."/>
            <person name="Pable A.A."/>
            <person name="Barvkar V.T."/>
        </authorList>
    </citation>
    <scope>NUCLEOTIDE SEQUENCE</scope>
</reference>
<dbReference type="PRINTS" id="PR00385">
    <property type="entry name" value="P450"/>
</dbReference>
<evidence type="ECO:0000256" key="2">
    <source>
        <dbReference type="ARBA" id="ARBA00004370"/>
    </source>
</evidence>
<dbReference type="InterPro" id="IPR036396">
    <property type="entry name" value="Cyt_P450_sf"/>
</dbReference>
<evidence type="ECO:0000256" key="6">
    <source>
        <dbReference type="ARBA" id="ARBA00023002"/>
    </source>
</evidence>
<evidence type="ECO:0000256" key="8">
    <source>
        <dbReference type="ARBA" id="ARBA00023033"/>
    </source>
</evidence>
<comment type="subcellular location">
    <subcellularLocation>
        <location evidence="2">Membrane</location>
    </subcellularLocation>
</comment>
<keyword evidence="5 10" id="KW-0479">Metal-binding</keyword>
<protein>
    <submittedName>
        <fullName evidence="13">Cytochrome P450</fullName>
    </submittedName>
</protein>
<dbReference type="GO" id="GO:0016705">
    <property type="term" value="F:oxidoreductase activity, acting on paired donors, with incorporation or reduction of molecular oxygen"/>
    <property type="evidence" value="ECO:0007669"/>
    <property type="project" value="InterPro"/>
</dbReference>
<sequence>MSPVTIAFIFLLLGALWYWCTSHRKNGHNLPPGPRGLPIIGNLHILGTFPHRTLEKLSQKYGPIMYLRLGCVPTIVVSSPQAAELFLKTHDTIFANRPKVQYSQYVAYGAKAVGFTAYGTYWRNVRKLCTLELLSTSKIDSFVGMRMEEVELLVKSIGEAAVNRQVVDLSGKMVNVIEDITYRMIFGRNKDERFDLKGVIQDAMHLAGVFNLSDYIPLLRGFDLQGLTRRMKATSKAFDKILETIISEREQDASNNHQRKYQDFVETMLSLMKNSSKTHDELSFTIDRTNIKAIVFDMIAATLDTSSSAIEWTLSELIRHPRVMKKLQQELESVVGVHKMVEETDLPKLEYLDVVIKEGLRLHPVGPLLIPHESMEDIVINGYHIPKKSRVLVNIWTIGRDPRAWSETANEFIPERFIGSNIDFRGHDLRFMPFGVGRRGCPGMYLGLINVRLVLAQLVHCFDWELPNGMLVNELDMTEKFGLTMPRAKPLLAIPTCRLHT</sequence>
<evidence type="ECO:0000256" key="5">
    <source>
        <dbReference type="ARBA" id="ARBA00022723"/>
    </source>
</evidence>
<feature type="binding site" description="axial binding residue" evidence="10">
    <location>
        <position position="441"/>
    </location>
    <ligand>
        <name>heme</name>
        <dbReference type="ChEBI" id="CHEBI:30413"/>
    </ligand>
    <ligandPart>
        <name>Fe</name>
        <dbReference type="ChEBI" id="CHEBI:18248"/>
    </ligandPart>
</feature>
<evidence type="ECO:0000256" key="3">
    <source>
        <dbReference type="ARBA" id="ARBA00010617"/>
    </source>
</evidence>
<dbReference type="GO" id="GO:0016020">
    <property type="term" value="C:membrane"/>
    <property type="evidence" value="ECO:0007669"/>
    <property type="project" value="UniProtKB-SubCell"/>
</dbReference>
<comment type="cofactor">
    <cofactor evidence="1 10">
        <name>heme</name>
        <dbReference type="ChEBI" id="CHEBI:30413"/>
    </cofactor>
</comment>
<evidence type="ECO:0000313" key="13">
    <source>
        <dbReference type="EMBL" id="QNS29983.1"/>
    </source>
</evidence>
<keyword evidence="6 11" id="KW-0560">Oxidoreductase</keyword>
<dbReference type="GO" id="GO:0005506">
    <property type="term" value="F:iron ion binding"/>
    <property type="evidence" value="ECO:0007669"/>
    <property type="project" value="InterPro"/>
</dbReference>
<dbReference type="PRINTS" id="PR00463">
    <property type="entry name" value="EP450I"/>
</dbReference>
<dbReference type="SUPFAM" id="SSF48264">
    <property type="entry name" value="Cytochrome P450"/>
    <property type="match status" value="1"/>
</dbReference>
<evidence type="ECO:0000256" key="9">
    <source>
        <dbReference type="ARBA" id="ARBA00023136"/>
    </source>
</evidence>
<evidence type="ECO:0000256" key="12">
    <source>
        <dbReference type="SAM" id="SignalP"/>
    </source>
</evidence>
<organism evidence="13">
    <name type="scientific">Nothapodytes nimmoniana</name>
    <name type="common">Nothapodytes foetida</name>
    <dbReference type="NCBI Taxonomy" id="159386"/>
    <lineage>
        <taxon>Eukaryota</taxon>
        <taxon>Viridiplantae</taxon>
        <taxon>Streptophyta</taxon>
        <taxon>Embryophyta</taxon>
        <taxon>Tracheophyta</taxon>
        <taxon>Spermatophyta</taxon>
        <taxon>Magnoliopsida</taxon>
        <taxon>eudicotyledons</taxon>
        <taxon>Gunneridae</taxon>
        <taxon>Pentapetalae</taxon>
        <taxon>asterids</taxon>
        <taxon>lamiids</taxon>
        <taxon>Icacinales</taxon>
        <taxon>Icacinaceae</taxon>
        <taxon>Nothapodytes</taxon>
    </lineage>
</organism>
<feature type="signal peptide" evidence="12">
    <location>
        <begin position="1"/>
        <end position="22"/>
    </location>
</feature>
<dbReference type="AlphaFoldDB" id="A0A7L7RB81"/>
<dbReference type="EMBL" id="MN168829">
    <property type="protein sequence ID" value="QNS29983.1"/>
    <property type="molecule type" value="mRNA"/>
</dbReference>
<evidence type="ECO:0000256" key="10">
    <source>
        <dbReference type="PIRSR" id="PIRSR602401-1"/>
    </source>
</evidence>
<keyword evidence="7 10" id="KW-0408">Iron</keyword>
<evidence type="ECO:0000256" key="4">
    <source>
        <dbReference type="ARBA" id="ARBA00022617"/>
    </source>
</evidence>
<dbReference type="InterPro" id="IPR017972">
    <property type="entry name" value="Cyt_P450_CS"/>
</dbReference>
<dbReference type="Gene3D" id="1.10.630.10">
    <property type="entry name" value="Cytochrome P450"/>
    <property type="match status" value="1"/>
</dbReference>
<dbReference type="FunFam" id="1.10.630.10:FF:000011">
    <property type="entry name" value="Cytochrome P450 83B1"/>
    <property type="match status" value="1"/>
</dbReference>
<comment type="similarity">
    <text evidence="3 11">Belongs to the cytochrome P450 family.</text>
</comment>
<dbReference type="GO" id="GO:0020037">
    <property type="term" value="F:heme binding"/>
    <property type="evidence" value="ECO:0007669"/>
    <property type="project" value="InterPro"/>
</dbReference>
<keyword evidence="9" id="KW-0472">Membrane</keyword>
<name>A0A7L7RB81_NOTNI</name>
<feature type="chain" id="PRO_5029723666" evidence="12">
    <location>
        <begin position="23"/>
        <end position="501"/>
    </location>
</feature>
<dbReference type="PANTHER" id="PTHR47943:SF9">
    <property type="entry name" value="CYTOCHROME P450"/>
    <property type="match status" value="1"/>
</dbReference>
<dbReference type="Pfam" id="PF00067">
    <property type="entry name" value="p450"/>
    <property type="match status" value="1"/>
</dbReference>
<proteinExistence type="evidence at transcript level"/>
<dbReference type="InterPro" id="IPR001128">
    <property type="entry name" value="Cyt_P450"/>
</dbReference>
<evidence type="ECO:0000256" key="1">
    <source>
        <dbReference type="ARBA" id="ARBA00001971"/>
    </source>
</evidence>
<dbReference type="PANTHER" id="PTHR47943">
    <property type="entry name" value="CYTOCHROME P450 93A3-LIKE"/>
    <property type="match status" value="1"/>
</dbReference>
<keyword evidence="8 11" id="KW-0503">Monooxygenase</keyword>
<dbReference type="InterPro" id="IPR002401">
    <property type="entry name" value="Cyt_P450_E_grp-I"/>
</dbReference>
<keyword evidence="4 10" id="KW-0349">Heme</keyword>